<sequence>MVGSSQVVKVEGFQLRCEMPMVAGNALRVFNERAVFLVKLTTRSGAVGWGETWAYPGSAGALTKSVLAPIILGADATNPRAAQERMLKVAVPDRRGQAHMAVSAVDIAMWDVFGRLVGKPIHALLGGALRDSVMTYASGPLLPAGEDRYAGFSEEITRYAQAGFRAVKIRIGASPREDLRVIWQARSILGPDAFLMADLNESSNVRDAVALAHEAKDADLGWLEEPVSHDNLPAYKRLSELLPVPLAGGESFCGVQAFRDILCDGSLDVIQPDLALCGGLTEGMRIAGLADAFEVPVAPHVWGSCINFLASLQFAAVLSPRLGRLPFPLFEYDMSFNPLRSLIYDPKPDARGNLSIPDGPGLGVDIDISRLADHVKDHWVLEL</sequence>
<dbReference type="InterPro" id="IPR013342">
    <property type="entry name" value="Mandelate_racemase_C"/>
</dbReference>
<proteinExistence type="predicted"/>
<evidence type="ECO:0000256" key="2">
    <source>
        <dbReference type="ARBA" id="ARBA00022723"/>
    </source>
</evidence>
<dbReference type="Proteomes" id="UP000239434">
    <property type="component" value="Unassembled WGS sequence"/>
</dbReference>
<dbReference type="SFLD" id="SFLDG00179">
    <property type="entry name" value="mandelate_racemase"/>
    <property type="match status" value="1"/>
</dbReference>
<keyword evidence="2" id="KW-0479">Metal-binding</keyword>
<name>A0A2S9IL80_9HYPH</name>
<dbReference type="Pfam" id="PF02746">
    <property type="entry name" value="MR_MLE_N"/>
    <property type="match status" value="1"/>
</dbReference>
<dbReference type="InterPro" id="IPR036849">
    <property type="entry name" value="Enolase-like_C_sf"/>
</dbReference>
<gene>
    <name evidence="5" type="ORF">C5748_22365</name>
</gene>
<organism evidence="5 6">
    <name type="scientific">Phyllobacterium phragmitis</name>
    <dbReference type="NCBI Taxonomy" id="2670329"/>
    <lineage>
        <taxon>Bacteria</taxon>
        <taxon>Pseudomonadati</taxon>
        <taxon>Pseudomonadota</taxon>
        <taxon>Alphaproteobacteria</taxon>
        <taxon>Hyphomicrobiales</taxon>
        <taxon>Phyllobacteriaceae</taxon>
        <taxon>Phyllobacterium</taxon>
    </lineage>
</organism>
<dbReference type="GO" id="GO:0000287">
    <property type="term" value="F:magnesium ion binding"/>
    <property type="evidence" value="ECO:0007669"/>
    <property type="project" value="TreeGrafter"/>
</dbReference>
<dbReference type="GO" id="GO:0016836">
    <property type="term" value="F:hydro-lyase activity"/>
    <property type="evidence" value="ECO:0007669"/>
    <property type="project" value="TreeGrafter"/>
</dbReference>
<dbReference type="SUPFAM" id="SSF51604">
    <property type="entry name" value="Enolase C-terminal domain-like"/>
    <property type="match status" value="1"/>
</dbReference>
<evidence type="ECO:0000256" key="3">
    <source>
        <dbReference type="ARBA" id="ARBA00022842"/>
    </source>
</evidence>
<dbReference type="SMART" id="SM00922">
    <property type="entry name" value="MR_MLE"/>
    <property type="match status" value="1"/>
</dbReference>
<reference evidence="5 6" key="1">
    <citation type="submission" date="2018-02" db="EMBL/GenBank/DDBJ databases">
        <title>The draft genome of Phyllobacterium sp. 1N-3.</title>
        <authorList>
            <person name="Liu L."/>
            <person name="Li L."/>
            <person name="Zhang X."/>
            <person name="Wang T."/>
            <person name="Liang L."/>
        </authorList>
    </citation>
    <scope>NUCLEOTIDE SEQUENCE [LARGE SCALE GENOMIC DNA]</scope>
    <source>
        <strain evidence="5 6">1N-3</strain>
    </source>
</reference>
<dbReference type="EMBL" id="PVBR01000022">
    <property type="protein sequence ID" value="PRD41252.1"/>
    <property type="molecule type" value="Genomic_DNA"/>
</dbReference>
<dbReference type="SUPFAM" id="SSF54826">
    <property type="entry name" value="Enolase N-terminal domain-like"/>
    <property type="match status" value="1"/>
</dbReference>
<evidence type="ECO:0000313" key="6">
    <source>
        <dbReference type="Proteomes" id="UP000239434"/>
    </source>
</evidence>
<dbReference type="PANTHER" id="PTHR13794">
    <property type="entry name" value="ENOLASE SUPERFAMILY, MANDELATE RACEMASE"/>
    <property type="match status" value="1"/>
</dbReference>
<dbReference type="Gene3D" id="3.30.390.10">
    <property type="entry name" value="Enolase-like, N-terminal domain"/>
    <property type="match status" value="1"/>
</dbReference>
<dbReference type="CDD" id="cd03316">
    <property type="entry name" value="MR_like"/>
    <property type="match status" value="1"/>
</dbReference>
<dbReference type="GO" id="GO:0016052">
    <property type="term" value="P:carbohydrate catabolic process"/>
    <property type="evidence" value="ECO:0007669"/>
    <property type="project" value="TreeGrafter"/>
</dbReference>
<keyword evidence="6" id="KW-1185">Reference proteome</keyword>
<dbReference type="PANTHER" id="PTHR13794:SF58">
    <property type="entry name" value="MITOCHONDRIAL ENOLASE SUPERFAMILY MEMBER 1"/>
    <property type="match status" value="1"/>
</dbReference>
<evidence type="ECO:0000259" key="4">
    <source>
        <dbReference type="SMART" id="SM00922"/>
    </source>
</evidence>
<accession>A0A2S9IL80</accession>
<dbReference type="InterPro" id="IPR046945">
    <property type="entry name" value="RHMD-like"/>
</dbReference>
<dbReference type="RefSeq" id="WP_105744498.1">
    <property type="nucleotide sequence ID" value="NZ_PVBR01000022.1"/>
</dbReference>
<dbReference type="InterPro" id="IPR013341">
    <property type="entry name" value="Mandelate_racemase_N_dom"/>
</dbReference>
<evidence type="ECO:0000256" key="1">
    <source>
        <dbReference type="ARBA" id="ARBA00001946"/>
    </source>
</evidence>
<evidence type="ECO:0000313" key="5">
    <source>
        <dbReference type="EMBL" id="PRD41252.1"/>
    </source>
</evidence>
<comment type="cofactor">
    <cofactor evidence="1">
        <name>Mg(2+)</name>
        <dbReference type="ChEBI" id="CHEBI:18420"/>
    </cofactor>
</comment>
<dbReference type="InterPro" id="IPR029017">
    <property type="entry name" value="Enolase-like_N"/>
</dbReference>
<dbReference type="Gene3D" id="3.20.20.120">
    <property type="entry name" value="Enolase-like C-terminal domain"/>
    <property type="match status" value="1"/>
</dbReference>
<dbReference type="AlphaFoldDB" id="A0A2S9IL80"/>
<dbReference type="InterPro" id="IPR029065">
    <property type="entry name" value="Enolase_C-like"/>
</dbReference>
<feature type="domain" description="Mandelate racemase/muconate lactonizing enzyme C-terminal" evidence="4">
    <location>
        <begin position="149"/>
        <end position="245"/>
    </location>
</feature>
<comment type="caution">
    <text evidence="5">The sequence shown here is derived from an EMBL/GenBank/DDBJ whole genome shotgun (WGS) entry which is preliminary data.</text>
</comment>
<protein>
    <recommendedName>
        <fullName evidence="4">Mandelate racemase/muconate lactonizing enzyme C-terminal domain-containing protein</fullName>
    </recommendedName>
</protein>
<dbReference type="SFLD" id="SFLDS00001">
    <property type="entry name" value="Enolase"/>
    <property type="match status" value="1"/>
</dbReference>
<dbReference type="Pfam" id="PF13378">
    <property type="entry name" value="MR_MLE_C"/>
    <property type="match status" value="1"/>
</dbReference>
<keyword evidence="3" id="KW-0460">Magnesium</keyword>